<dbReference type="Proteomes" id="UP001189429">
    <property type="component" value="Unassembled WGS sequence"/>
</dbReference>
<keyword evidence="2" id="KW-1185">Reference proteome</keyword>
<evidence type="ECO:0000313" key="2">
    <source>
        <dbReference type="Proteomes" id="UP001189429"/>
    </source>
</evidence>
<organism evidence="1 2">
    <name type="scientific">Prorocentrum cordatum</name>
    <dbReference type="NCBI Taxonomy" id="2364126"/>
    <lineage>
        <taxon>Eukaryota</taxon>
        <taxon>Sar</taxon>
        <taxon>Alveolata</taxon>
        <taxon>Dinophyceae</taxon>
        <taxon>Prorocentrales</taxon>
        <taxon>Prorocentraceae</taxon>
        <taxon>Prorocentrum</taxon>
    </lineage>
</organism>
<dbReference type="EMBL" id="CAUYUJ010016772">
    <property type="protein sequence ID" value="CAK0868690.1"/>
    <property type="molecule type" value="Genomic_DNA"/>
</dbReference>
<reference evidence="1" key="1">
    <citation type="submission" date="2023-10" db="EMBL/GenBank/DDBJ databases">
        <authorList>
            <person name="Chen Y."/>
            <person name="Shah S."/>
            <person name="Dougan E. K."/>
            <person name="Thang M."/>
            <person name="Chan C."/>
        </authorList>
    </citation>
    <scope>NUCLEOTIDE SEQUENCE [LARGE SCALE GENOMIC DNA]</scope>
</reference>
<name>A0ABN9V7L7_9DINO</name>
<evidence type="ECO:0000313" key="1">
    <source>
        <dbReference type="EMBL" id="CAK0868690.1"/>
    </source>
</evidence>
<gene>
    <name evidence="1" type="ORF">PCOR1329_LOCUS55272</name>
</gene>
<comment type="caution">
    <text evidence="1">The sequence shown here is derived from an EMBL/GenBank/DDBJ whole genome shotgun (WGS) entry which is preliminary data.</text>
</comment>
<accession>A0ABN9V7L7</accession>
<protein>
    <submittedName>
        <fullName evidence="1">Uncharacterized protein</fullName>
    </submittedName>
</protein>
<sequence length="189" mass="20067">MGQRTSERVSAGKRAAKYIACTVCEERVAALFPSDADADQIGRVVEAEIGDHLGDAKTLCAMKPLARLFRGRRLEVSPKPDGSAELRATKKHPLYEEINTSELAFHWKSLAVQHACMETFRKDGDAVAAAFGKAYAALAEAADEAGDAKQPGGALAPVWAAAQSACRKARMCRAAAKLNGEAAPRGAEL</sequence>
<proteinExistence type="predicted"/>